<dbReference type="OrthoDB" id="10333888at2759"/>
<evidence type="ECO:0000313" key="1">
    <source>
        <dbReference type="EMBL" id="EON66522.1"/>
    </source>
</evidence>
<accession>R7YX98</accession>
<keyword evidence="2" id="KW-1185">Reference proteome</keyword>
<name>R7YX98_CONA1</name>
<organism evidence="1 2">
    <name type="scientific">Coniosporium apollinis (strain CBS 100218)</name>
    <name type="common">Rock-inhabiting black yeast</name>
    <dbReference type="NCBI Taxonomy" id="1168221"/>
    <lineage>
        <taxon>Eukaryota</taxon>
        <taxon>Fungi</taxon>
        <taxon>Dikarya</taxon>
        <taxon>Ascomycota</taxon>
        <taxon>Pezizomycotina</taxon>
        <taxon>Dothideomycetes</taxon>
        <taxon>Dothideomycetes incertae sedis</taxon>
        <taxon>Coniosporium</taxon>
    </lineage>
</organism>
<protein>
    <submittedName>
        <fullName evidence="1">Uncharacterized protein</fullName>
    </submittedName>
</protein>
<reference evidence="2" key="1">
    <citation type="submission" date="2012-06" db="EMBL/GenBank/DDBJ databases">
        <title>The genome sequence of Coniosporium apollinis CBS 100218.</title>
        <authorList>
            <consortium name="The Broad Institute Genome Sequencing Platform"/>
            <person name="Cuomo C."/>
            <person name="Gorbushina A."/>
            <person name="Noack S."/>
            <person name="Walker B."/>
            <person name="Young S.K."/>
            <person name="Zeng Q."/>
            <person name="Gargeya S."/>
            <person name="Fitzgerald M."/>
            <person name="Haas B."/>
            <person name="Abouelleil A."/>
            <person name="Alvarado L."/>
            <person name="Arachchi H.M."/>
            <person name="Berlin A.M."/>
            <person name="Chapman S.B."/>
            <person name="Goldberg J."/>
            <person name="Griggs A."/>
            <person name="Gujja S."/>
            <person name="Hansen M."/>
            <person name="Howarth C."/>
            <person name="Imamovic A."/>
            <person name="Larimer J."/>
            <person name="McCowan C."/>
            <person name="Montmayeur A."/>
            <person name="Murphy C."/>
            <person name="Neiman D."/>
            <person name="Pearson M."/>
            <person name="Priest M."/>
            <person name="Roberts A."/>
            <person name="Saif S."/>
            <person name="Shea T."/>
            <person name="Sisk P."/>
            <person name="Sykes S."/>
            <person name="Wortman J."/>
            <person name="Nusbaum C."/>
            <person name="Birren B."/>
        </authorList>
    </citation>
    <scope>NUCLEOTIDE SEQUENCE [LARGE SCALE GENOMIC DNA]</scope>
    <source>
        <strain evidence="2">CBS 100218</strain>
    </source>
</reference>
<dbReference type="RefSeq" id="XP_007781839.1">
    <property type="nucleotide sequence ID" value="XM_007783649.1"/>
</dbReference>
<sequence length="105" mass="11935">MEAFLAWITGYEAAQQKKRDEQAARLRAICAKYREMSAKETECFARSNERLARNIEQGNGATREAAEAIVALEEILAGMDKRNKRYEALEKEYGWQADDGQAALF</sequence>
<proteinExistence type="predicted"/>
<dbReference type="Proteomes" id="UP000016924">
    <property type="component" value="Unassembled WGS sequence"/>
</dbReference>
<dbReference type="AlphaFoldDB" id="R7YX98"/>
<gene>
    <name evidence="1" type="ORF">W97_05767</name>
</gene>
<evidence type="ECO:0000313" key="2">
    <source>
        <dbReference type="Proteomes" id="UP000016924"/>
    </source>
</evidence>
<dbReference type="EMBL" id="JH767581">
    <property type="protein sequence ID" value="EON66522.1"/>
    <property type="molecule type" value="Genomic_DNA"/>
</dbReference>
<dbReference type="HOGENOM" id="CLU_2236446_0_0_1"/>
<dbReference type="GeneID" id="19903078"/>